<dbReference type="Pfam" id="PF04985">
    <property type="entry name" value="Phage_tube"/>
    <property type="match status" value="1"/>
</dbReference>
<dbReference type="AlphaFoldDB" id="A0A4P9VQM1"/>
<dbReference type="EMBL" id="NDXW01000001">
    <property type="protein sequence ID" value="RDH45823.1"/>
    <property type="molecule type" value="Genomic_DNA"/>
</dbReference>
<dbReference type="RefSeq" id="WP_094788713.1">
    <property type="nucleotide sequence ID" value="NZ_NDXW01000001.1"/>
</dbReference>
<sequence>MMEKGYRLLNCNLWLDGANMQGVISEITPPKLTAKTEELYAGGMSAPIELQMGLEALELSFSLNDMNVTVLENFGLYQSNEGLKVKITGGLRKDNNANDVKPFEINATGTVSEIDMGTLKPGELGSMSVTMKLDYYKLSIDKNVKVEIDPINMIQVINGQDQLKNMRNALGL</sequence>
<comment type="caution">
    <text evidence="1">The sequence shown here is derived from an EMBL/GenBank/DDBJ whole genome shotgun (WGS) entry which is preliminary data.</text>
</comment>
<evidence type="ECO:0000313" key="1">
    <source>
        <dbReference type="EMBL" id="RDH45823.1"/>
    </source>
</evidence>
<gene>
    <name evidence="1" type="ORF">B9G39_21540</name>
</gene>
<dbReference type="NCBIfam" id="TIGR01611">
    <property type="entry name" value="tail_tube"/>
    <property type="match status" value="1"/>
</dbReference>
<dbReference type="InterPro" id="IPR006498">
    <property type="entry name" value="Tail_tube"/>
</dbReference>
<keyword evidence="2" id="KW-1185">Reference proteome</keyword>
<name>A0A4P9VQM1_9GAMM</name>
<proteinExistence type="predicted"/>
<organism evidence="1 2">
    <name type="scientific">Zooshikella ganghwensis</name>
    <dbReference type="NCBI Taxonomy" id="202772"/>
    <lineage>
        <taxon>Bacteria</taxon>
        <taxon>Pseudomonadati</taxon>
        <taxon>Pseudomonadota</taxon>
        <taxon>Gammaproteobacteria</taxon>
        <taxon>Oceanospirillales</taxon>
        <taxon>Zooshikellaceae</taxon>
        <taxon>Zooshikella</taxon>
    </lineage>
</organism>
<dbReference type="Proteomes" id="UP000257039">
    <property type="component" value="Unassembled WGS sequence"/>
</dbReference>
<evidence type="ECO:0000313" key="2">
    <source>
        <dbReference type="Proteomes" id="UP000257039"/>
    </source>
</evidence>
<reference evidence="1 2" key="1">
    <citation type="submission" date="2017-04" db="EMBL/GenBank/DDBJ databases">
        <title>Draft genome sequence of Zooshikella ganghwensis VG4 isolated from Red Sea sediments.</title>
        <authorList>
            <person name="Rehman Z."/>
            <person name="Alam I."/>
            <person name="Kamau A."/>
            <person name="Bajic V."/>
            <person name="Leiknes T."/>
        </authorList>
    </citation>
    <scope>NUCLEOTIDE SEQUENCE [LARGE SCALE GENOMIC DNA]</scope>
    <source>
        <strain evidence="1 2">VG4</strain>
    </source>
</reference>
<protein>
    <submittedName>
        <fullName evidence="1">Phage major tail tube protein</fullName>
    </submittedName>
</protein>
<accession>A0A4P9VQM1</accession>